<feature type="active site" evidence="2">
    <location>
        <position position="248"/>
    </location>
</feature>
<protein>
    <submittedName>
        <fullName evidence="5">Geranial dehydrogenase</fullName>
        <ecNumber evidence="5">1.2.1.86</ecNumber>
    </submittedName>
</protein>
<accession>A0ABZ3IS81</accession>
<dbReference type="Gene3D" id="3.40.605.10">
    <property type="entry name" value="Aldehyde Dehydrogenase, Chain A, domain 1"/>
    <property type="match status" value="1"/>
</dbReference>
<dbReference type="PROSITE" id="PS00687">
    <property type="entry name" value="ALDEHYDE_DEHYDR_GLU"/>
    <property type="match status" value="1"/>
</dbReference>
<dbReference type="Proteomes" id="UP000216752">
    <property type="component" value="Chromosome"/>
</dbReference>
<gene>
    <name evidence="5" type="primary">geoB</name>
    <name evidence="5" type="ORF">SPSIL_047650</name>
</gene>
<reference evidence="5" key="1">
    <citation type="submission" date="2024-05" db="EMBL/GenBank/DDBJ databases">
        <title>Isolation and characterization of Sporomusa carbonis sp. nov., a carboxydotrophic hydrogenogen in the genus of Sporomusa isolated from a charcoal burning pile.</title>
        <authorList>
            <person name="Boeer T."/>
            <person name="Rosenbaum F."/>
            <person name="Eysell L."/>
            <person name="Mueller V."/>
            <person name="Daniel R."/>
            <person name="Poehlein A."/>
        </authorList>
    </citation>
    <scope>NUCLEOTIDE SEQUENCE [LARGE SCALE GENOMIC DNA]</scope>
    <source>
        <strain evidence="5">DSM 10669</strain>
    </source>
</reference>
<sequence length="482" mass="52430">MLNLECQVDILINNQEVLAENYAEIHDPGKLTDVVGRVAVGTAEDVDKAVQAAHKAFLDWRKTDIKERIEKISAAVKVVQDSMGDLVPLLVREHGGMLWEAQTDFGIGMATLEYYAGIGENFVKTEFIEDDSSWVSIEKKAKGVIGAIVPWNMPVCLTMMKVGPALVTGNTMVIKPSPTAPLAISILLKRIAAVLPDGVINVVHGDAGVGVALTRHPLVKKIAFTGGTETGAQVNGNAASFFKAVTLELGGNDPAIILDDVNPVDIVPNLLKGVYTRSGQICFAVKRIYVQEKMVDKFFNTMCDIVNEYKVGHGLEEGASFGPLNNNKQYNLVKAMIENTKNSGAVVRELGSKLNPEGWDNGYFLLPHVVKDEAHFSRIVSCEQFGPIIPIIPYKTVEQAIEYANETEYGLCSSVWSSDIQRALAIGQQIEAGSTFINNHSFESLSLGVPFGGVKNSGMGRELAGEPTLSAYIDYHTMRYLK</sequence>
<dbReference type="InterPro" id="IPR029510">
    <property type="entry name" value="Ald_DH_CS_GLU"/>
</dbReference>
<evidence type="ECO:0000313" key="6">
    <source>
        <dbReference type="Proteomes" id="UP000216752"/>
    </source>
</evidence>
<dbReference type="PANTHER" id="PTHR11699">
    <property type="entry name" value="ALDEHYDE DEHYDROGENASE-RELATED"/>
    <property type="match status" value="1"/>
</dbReference>
<dbReference type="Pfam" id="PF00171">
    <property type="entry name" value="Aldedh"/>
    <property type="match status" value="1"/>
</dbReference>
<dbReference type="GO" id="GO:0034832">
    <property type="term" value="F:geranial dehydrogenase activity"/>
    <property type="evidence" value="ECO:0007669"/>
    <property type="project" value="UniProtKB-EC"/>
</dbReference>
<dbReference type="Gene3D" id="3.40.309.10">
    <property type="entry name" value="Aldehyde Dehydrogenase, Chain A, domain 2"/>
    <property type="match status" value="1"/>
</dbReference>
<dbReference type="InterPro" id="IPR015590">
    <property type="entry name" value="Aldehyde_DH_dom"/>
</dbReference>
<evidence type="ECO:0000313" key="5">
    <source>
        <dbReference type="EMBL" id="XFO68542.1"/>
    </source>
</evidence>
<dbReference type="InterPro" id="IPR016162">
    <property type="entry name" value="Ald_DH_N"/>
</dbReference>
<name>A0ABZ3IS81_9FIRM</name>
<evidence type="ECO:0000256" key="3">
    <source>
        <dbReference type="RuleBase" id="RU003345"/>
    </source>
</evidence>
<organism evidence="5 6">
    <name type="scientific">Sporomusa silvacetica DSM 10669</name>
    <dbReference type="NCBI Taxonomy" id="1123289"/>
    <lineage>
        <taxon>Bacteria</taxon>
        <taxon>Bacillati</taxon>
        <taxon>Bacillota</taxon>
        <taxon>Negativicutes</taxon>
        <taxon>Selenomonadales</taxon>
        <taxon>Sporomusaceae</taxon>
        <taxon>Sporomusa</taxon>
    </lineage>
</organism>
<comment type="similarity">
    <text evidence="3">Belongs to the aldehyde dehydrogenase family.</text>
</comment>
<dbReference type="InterPro" id="IPR016163">
    <property type="entry name" value="Ald_DH_C"/>
</dbReference>
<dbReference type="InterPro" id="IPR016161">
    <property type="entry name" value="Ald_DH/histidinol_DH"/>
</dbReference>
<feature type="domain" description="Aldehyde dehydrogenase" evidence="4">
    <location>
        <begin position="23"/>
        <end position="475"/>
    </location>
</feature>
<keyword evidence="6" id="KW-1185">Reference proteome</keyword>
<keyword evidence="1 3" id="KW-0560">Oxidoreductase</keyword>
<dbReference type="SUPFAM" id="SSF53720">
    <property type="entry name" value="ALDH-like"/>
    <property type="match status" value="1"/>
</dbReference>
<evidence type="ECO:0000259" key="4">
    <source>
        <dbReference type="Pfam" id="PF00171"/>
    </source>
</evidence>
<dbReference type="EMBL" id="CP155573">
    <property type="protein sequence ID" value="XFO68542.1"/>
    <property type="molecule type" value="Genomic_DNA"/>
</dbReference>
<evidence type="ECO:0000256" key="1">
    <source>
        <dbReference type="ARBA" id="ARBA00023002"/>
    </source>
</evidence>
<dbReference type="RefSeq" id="WP_094606922.1">
    <property type="nucleotide sequence ID" value="NZ_CP155573.1"/>
</dbReference>
<proteinExistence type="inferred from homology"/>
<dbReference type="EC" id="1.2.1.86" evidence="5"/>
<evidence type="ECO:0000256" key="2">
    <source>
        <dbReference type="PROSITE-ProRule" id="PRU10007"/>
    </source>
</evidence>